<keyword evidence="3" id="KW-0732">Signal</keyword>
<dbReference type="STRING" id="570521.SAMN04488508_11262"/>
<dbReference type="InterPro" id="IPR012944">
    <property type="entry name" value="SusD_RagB_dom"/>
</dbReference>
<dbReference type="PROSITE" id="PS51257">
    <property type="entry name" value="PROKAR_LIPOPROTEIN"/>
    <property type="match status" value="1"/>
</dbReference>
<dbReference type="EMBL" id="FQYP01000012">
    <property type="protein sequence ID" value="SHJ62314.1"/>
    <property type="molecule type" value="Genomic_DNA"/>
</dbReference>
<dbReference type="SUPFAM" id="SSF48452">
    <property type="entry name" value="TPR-like"/>
    <property type="match status" value="1"/>
</dbReference>
<name>A0A1M6KTY1_9FLAO</name>
<accession>A0A1M6KTY1</accession>
<evidence type="ECO:0000256" key="4">
    <source>
        <dbReference type="ARBA" id="ARBA00023136"/>
    </source>
</evidence>
<keyword evidence="8" id="KW-1185">Reference proteome</keyword>
<sequence>MKNRKLLFIAMIISAGMICSCTDLDAEILDGVEITNDGSGSSIPVESQLQTAYQGLRTYQDQARSHIVSEHTSDAIVGPTRGGDWDDNGVWRQLHVHTWNPLNGFIRDSWNDILSGVFNANQVLENNPSPQQAAEARLIRSYHYYFVLDMFGIMPFRELGSPLTQEPTFFERAEGTQFVIDELESIINDLPDRMDPTVANKDAARFLLAKLYLNKAVFMADNPAGPYTFDAGDMNAVIQNVDAMTNTLATDYWDNFVPNNSEISPEIVFASRNIQGGDGGNVQSRWRMGNHYNQSPDGWNGFTTLAEYYDRFDPNDIRINNPDADALTNSGYNLGFQIGQQYGPGGPGVGTALEDRNGNPLVFTKEISLLTEGSTLETAGVRGVKYKPDYDNIGSPDNDYVLARYSDALLMKAEAIARGGTPTGGDTAESIVNAIRARASQAAITGSLDDIYAERGRELWWEGWRRNDMVRFGTYLNAKELKSFESGPERVLFSIPAGALSTFPQNPGY</sequence>
<gene>
    <name evidence="7" type="ORF">SAMN04488508_11262</name>
</gene>
<dbReference type="GO" id="GO:0009279">
    <property type="term" value="C:cell outer membrane"/>
    <property type="evidence" value="ECO:0007669"/>
    <property type="project" value="UniProtKB-SubCell"/>
</dbReference>
<dbReference type="OrthoDB" id="5694214at2"/>
<comment type="subcellular location">
    <subcellularLocation>
        <location evidence="1">Cell outer membrane</location>
    </subcellularLocation>
</comment>
<feature type="domain" description="RagB/SusD" evidence="6">
    <location>
        <begin position="385"/>
        <end position="476"/>
    </location>
</feature>
<organism evidence="7 8">
    <name type="scientific">Aquimarina spongiae</name>
    <dbReference type="NCBI Taxonomy" id="570521"/>
    <lineage>
        <taxon>Bacteria</taxon>
        <taxon>Pseudomonadati</taxon>
        <taxon>Bacteroidota</taxon>
        <taxon>Flavobacteriia</taxon>
        <taxon>Flavobacteriales</taxon>
        <taxon>Flavobacteriaceae</taxon>
        <taxon>Aquimarina</taxon>
    </lineage>
</organism>
<evidence type="ECO:0000256" key="2">
    <source>
        <dbReference type="ARBA" id="ARBA00006275"/>
    </source>
</evidence>
<reference evidence="8" key="1">
    <citation type="submission" date="2016-11" db="EMBL/GenBank/DDBJ databases">
        <authorList>
            <person name="Varghese N."/>
            <person name="Submissions S."/>
        </authorList>
    </citation>
    <scope>NUCLEOTIDE SEQUENCE [LARGE SCALE GENOMIC DNA]</scope>
    <source>
        <strain evidence="8">DSM 22623</strain>
    </source>
</reference>
<keyword evidence="4" id="KW-0472">Membrane</keyword>
<dbReference type="Pfam" id="PF07980">
    <property type="entry name" value="SusD_RagB"/>
    <property type="match status" value="1"/>
</dbReference>
<dbReference type="Proteomes" id="UP000184432">
    <property type="component" value="Unassembled WGS sequence"/>
</dbReference>
<keyword evidence="5" id="KW-0998">Cell outer membrane</keyword>
<dbReference type="RefSeq" id="WP_073321334.1">
    <property type="nucleotide sequence ID" value="NZ_FQYP01000012.1"/>
</dbReference>
<comment type="similarity">
    <text evidence="2">Belongs to the SusD family.</text>
</comment>
<proteinExistence type="inferred from homology"/>
<evidence type="ECO:0000256" key="5">
    <source>
        <dbReference type="ARBA" id="ARBA00023237"/>
    </source>
</evidence>
<evidence type="ECO:0000313" key="8">
    <source>
        <dbReference type="Proteomes" id="UP000184432"/>
    </source>
</evidence>
<evidence type="ECO:0000256" key="3">
    <source>
        <dbReference type="ARBA" id="ARBA00022729"/>
    </source>
</evidence>
<dbReference type="AlphaFoldDB" id="A0A1M6KTY1"/>
<dbReference type="Gene3D" id="1.25.40.390">
    <property type="match status" value="1"/>
</dbReference>
<evidence type="ECO:0000313" key="7">
    <source>
        <dbReference type="EMBL" id="SHJ62314.1"/>
    </source>
</evidence>
<protein>
    <submittedName>
        <fullName evidence="7">Starch-binding associating with outer membrane</fullName>
    </submittedName>
</protein>
<dbReference type="InterPro" id="IPR011990">
    <property type="entry name" value="TPR-like_helical_dom_sf"/>
</dbReference>
<evidence type="ECO:0000256" key="1">
    <source>
        <dbReference type="ARBA" id="ARBA00004442"/>
    </source>
</evidence>
<evidence type="ECO:0000259" key="6">
    <source>
        <dbReference type="Pfam" id="PF07980"/>
    </source>
</evidence>